<accession>A0A7C7D8P7</accession>
<dbReference type="Proteomes" id="UP000553059">
    <property type="component" value="Unassembled WGS sequence"/>
</dbReference>
<dbReference type="NCBIfam" id="TIGR04499">
    <property type="entry name" value="abortive_AbiA"/>
    <property type="match status" value="1"/>
</dbReference>
<protein>
    <submittedName>
        <fullName evidence="2">AbiA family abortive infection protein</fullName>
    </submittedName>
</protein>
<dbReference type="InterPro" id="IPR030986">
    <property type="entry name" value="AbiA"/>
</dbReference>
<dbReference type="Pfam" id="PF00078">
    <property type="entry name" value="RVT_1"/>
    <property type="match status" value="1"/>
</dbReference>
<evidence type="ECO:0000313" key="3">
    <source>
        <dbReference type="Proteomes" id="UP000553059"/>
    </source>
</evidence>
<dbReference type="EMBL" id="DUTF01000428">
    <property type="protein sequence ID" value="HHY29013.1"/>
    <property type="molecule type" value="Genomic_DNA"/>
</dbReference>
<organism evidence="2 3">
    <name type="scientific">Desulfitobacterium dehalogenans</name>
    <dbReference type="NCBI Taxonomy" id="36854"/>
    <lineage>
        <taxon>Bacteria</taxon>
        <taxon>Bacillati</taxon>
        <taxon>Bacillota</taxon>
        <taxon>Clostridia</taxon>
        <taxon>Eubacteriales</taxon>
        <taxon>Desulfitobacteriaceae</taxon>
        <taxon>Desulfitobacterium</taxon>
    </lineage>
</organism>
<evidence type="ECO:0000259" key="1">
    <source>
        <dbReference type="Pfam" id="PF00078"/>
    </source>
</evidence>
<proteinExistence type="predicted"/>
<evidence type="ECO:0000313" key="2">
    <source>
        <dbReference type="EMBL" id="HHY29013.1"/>
    </source>
</evidence>
<feature type="non-terminal residue" evidence="2">
    <location>
        <position position="506"/>
    </location>
</feature>
<dbReference type="AlphaFoldDB" id="A0A7C7D8P7"/>
<gene>
    <name evidence="2" type="ORF">GX523_20150</name>
</gene>
<sequence>MFSIEYEDWKRVCAQIFIQKRGRKKMYLQWYPFTRLSNNDKETLMSEDFFCNFIQNGVFLYYSENWLVANNYIMKGDGNFRNASLISPIMYLLALTIGKTISKKYVSLRPSNVTAFYAGNFDEDRFYYRKDYDVFFKTLNNYSQSYQYFIKTDIKDFFPNINVNRLFEMIDHRLEETGKPISQKDLLLYKELLLCMGQGEFPLVENSAVSSYLATIIYLEQADTKLHDYIQNKENEIIGFSMVRYVDDLYILFNSQTPENILMPVVSRILNSYSSELKAINLSLNRGKTSWKRISELNDELEKSLYDEQINGKEFRITDLVDNNILMNFLEQLENESVRYRLDTSRYMELIKMHFSLSGVEYTPQEVYNSLVYEKHDLFLNEKVIEKLRSLISFDYSFLKLDAKRLTIMVLKTKNGPLVKCLLSKLFDSNRKGTWNIFDTSLAINYLLQRNFEHCDLLKILKQEEKYVYSYYDLFCRRSFLKSLNESKQDYICIFGKKGFSGNDDK</sequence>
<dbReference type="InterPro" id="IPR000477">
    <property type="entry name" value="RT_dom"/>
</dbReference>
<feature type="domain" description="Reverse transcriptase" evidence="1">
    <location>
        <begin position="95"/>
        <end position="292"/>
    </location>
</feature>
<name>A0A7C7D8P7_9FIRM</name>
<comment type="caution">
    <text evidence="2">The sequence shown here is derived from an EMBL/GenBank/DDBJ whole genome shotgun (WGS) entry which is preliminary data.</text>
</comment>
<reference evidence="2 3" key="1">
    <citation type="journal article" date="2020" name="Biotechnol. Biofuels">
        <title>New insights from the biogas microbiome by comprehensive genome-resolved metagenomics of nearly 1600 species originating from multiple anaerobic digesters.</title>
        <authorList>
            <person name="Campanaro S."/>
            <person name="Treu L."/>
            <person name="Rodriguez-R L.M."/>
            <person name="Kovalovszki A."/>
            <person name="Ziels R.M."/>
            <person name="Maus I."/>
            <person name="Zhu X."/>
            <person name="Kougias P.G."/>
            <person name="Basile A."/>
            <person name="Luo G."/>
            <person name="Schluter A."/>
            <person name="Konstantinidis K.T."/>
            <person name="Angelidaki I."/>
        </authorList>
    </citation>
    <scope>NUCLEOTIDE SEQUENCE [LARGE SCALE GENOMIC DNA]</scope>
    <source>
        <strain evidence="2">AS05jafATM_4</strain>
    </source>
</reference>